<proteinExistence type="predicted"/>
<accession>A0A1F6MVN2</accession>
<dbReference type="STRING" id="1798692.A3G00_00315"/>
<gene>
    <name evidence="4" type="ORF">A3G00_00315</name>
</gene>
<evidence type="ECO:0000256" key="1">
    <source>
        <dbReference type="ARBA" id="ARBA00023002"/>
    </source>
</evidence>
<dbReference type="GO" id="GO:0045333">
    <property type="term" value="P:cellular respiration"/>
    <property type="evidence" value="ECO:0007669"/>
    <property type="project" value="UniProtKB-ARBA"/>
</dbReference>
<feature type="non-terminal residue" evidence="4">
    <location>
        <position position="201"/>
    </location>
</feature>
<dbReference type="GO" id="GO:0030976">
    <property type="term" value="F:thiamine pyrophosphate binding"/>
    <property type="evidence" value="ECO:0007669"/>
    <property type="project" value="InterPro"/>
</dbReference>
<dbReference type="PROSITE" id="PS00187">
    <property type="entry name" value="TPP_ENZYMES"/>
    <property type="match status" value="1"/>
</dbReference>
<evidence type="ECO:0000313" key="5">
    <source>
        <dbReference type="Proteomes" id="UP000178347"/>
    </source>
</evidence>
<keyword evidence="2" id="KW-0786">Thiamine pyrophosphate</keyword>
<name>A0A1F6MVN2_9BACT</name>
<protein>
    <submittedName>
        <fullName evidence="4">2-oxoglutarate synthase</fullName>
    </submittedName>
</protein>
<comment type="caution">
    <text evidence="4">The sequence shown here is derived from an EMBL/GenBank/DDBJ whole genome shotgun (WGS) entry which is preliminary data.</text>
</comment>
<feature type="domain" description="Thiamine pyrophosphate enzyme TPP-binding" evidence="3">
    <location>
        <begin position="52"/>
        <end position="190"/>
    </location>
</feature>
<evidence type="ECO:0000313" key="4">
    <source>
        <dbReference type="EMBL" id="OGH75568.1"/>
    </source>
</evidence>
<reference evidence="4 5" key="1">
    <citation type="journal article" date="2016" name="Nat. Commun.">
        <title>Thousands of microbial genomes shed light on interconnected biogeochemical processes in an aquifer system.</title>
        <authorList>
            <person name="Anantharaman K."/>
            <person name="Brown C.T."/>
            <person name="Hug L.A."/>
            <person name="Sharon I."/>
            <person name="Castelle C.J."/>
            <person name="Probst A.J."/>
            <person name="Thomas B.C."/>
            <person name="Singh A."/>
            <person name="Wilkins M.J."/>
            <person name="Karaoz U."/>
            <person name="Brodie E.L."/>
            <person name="Williams K.H."/>
            <person name="Hubbard S.S."/>
            <person name="Banfield J.F."/>
        </authorList>
    </citation>
    <scope>NUCLEOTIDE SEQUENCE [LARGE SCALE GENOMIC DNA]</scope>
</reference>
<dbReference type="InterPro" id="IPR029061">
    <property type="entry name" value="THDP-binding"/>
</dbReference>
<dbReference type="AlphaFoldDB" id="A0A1F6MVN2"/>
<keyword evidence="1" id="KW-0560">Oxidoreductase</keyword>
<dbReference type="Gene3D" id="3.40.50.970">
    <property type="match status" value="1"/>
</dbReference>
<evidence type="ECO:0000259" key="3">
    <source>
        <dbReference type="Pfam" id="PF02775"/>
    </source>
</evidence>
<dbReference type="EMBL" id="MFQN01000006">
    <property type="protein sequence ID" value="OGH75568.1"/>
    <property type="molecule type" value="Genomic_DNA"/>
</dbReference>
<organism evidence="4 5">
    <name type="scientific">Candidatus Magasanikbacteria bacterium RIFCSPLOWO2_12_FULL_43_12</name>
    <dbReference type="NCBI Taxonomy" id="1798692"/>
    <lineage>
        <taxon>Bacteria</taxon>
        <taxon>Candidatus Magasanikiibacteriota</taxon>
    </lineage>
</organism>
<dbReference type="InterPro" id="IPR051457">
    <property type="entry name" value="2-oxoacid:Fd_oxidoreductase"/>
</dbReference>
<dbReference type="InterPro" id="IPR011766">
    <property type="entry name" value="TPP_enzyme_TPP-bd"/>
</dbReference>
<dbReference type="GO" id="GO:0016625">
    <property type="term" value="F:oxidoreductase activity, acting on the aldehyde or oxo group of donors, iron-sulfur protein as acceptor"/>
    <property type="evidence" value="ECO:0007669"/>
    <property type="project" value="UniProtKB-ARBA"/>
</dbReference>
<dbReference type="PANTHER" id="PTHR48084:SF3">
    <property type="entry name" value="SUBUNIT OF PYRUVATE:FLAVODOXIN OXIDOREDUCTASE"/>
    <property type="match status" value="1"/>
</dbReference>
<dbReference type="PANTHER" id="PTHR48084">
    <property type="entry name" value="2-OXOGLUTARATE OXIDOREDUCTASE SUBUNIT KORB-RELATED"/>
    <property type="match status" value="1"/>
</dbReference>
<sequence length="201" mass="21865">MSKEAKFCPGCGYPVVLRFLHAILKEKKLEKKTALGLDIGCSLLAWDLLPINTFQTHHGRVVPTMVGFNRAKPDLLSVALVGDGGAYAIGLQSLLWAAMRNDPVLVIVVNNTVYAMTGGQMAPTTMVEQKTDTSPVGNDQPPVLGPELIRGLSPKAYLARAAVNDVKQLNEYLNKAIEACQRGNFALVEVLSFCPTNWRTK</sequence>
<evidence type="ECO:0000256" key="2">
    <source>
        <dbReference type="ARBA" id="ARBA00023052"/>
    </source>
</evidence>
<dbReference type="SUPFAM" id="SSF52518">
    <property type="entry name" value="Thiamin diphosphate-binding fold (THDP-binding)"/>
    <property type="match status" value="1"/>
</dbReference>
<dbReference type="InterPro" id="IPR000399">
    <property type="entry name" value="TPP-bd_CS"/>
</dbReference>
<dbReference type="Proteomes" id="UP000178347">
    <property type="component" value="Unassembled WGS sequence"/>
</dbReference>
<dbReference type="GO" id="GO:0000287">
    <property type="term" value="F:magnesium ion binding"/>
    <property type="evidence" value="ECO:0007669"/>
    <property type="project" value="InterPro"/>
</dbReference>
<dbReference type="Pfam" id="PF02775">
    <property type="entry name" value="TPP_enzyme_C"/>
    <property type="match status" value="1"/>
</dbReference>